<protein>
    <submittedName>
        <fullName evidence="1">Uncharacterized protein</fullName>
    </submittedName>
</protein>
<dbReference type="Proteomes" id="UP001497535">
    <property type="component" value="Unassembled WGS sequence"/>
</dbReference>
<evidence type="ECO:0000313" key="1">
    <source>
        <dbReference type="EMBL" id="CAK5056712.1"/>
    </source>
</evidence>
<sequence length="49" mass="5279">MSSADALLNGNEEEEEGEEKGGDGKREELLIGNKTLEYVSIIPIGQFPA</sequence>
<comment type="caution">
    <text evidence="1">The sequence shown here is derived from an EMBL/GenBank/DDBJ whole genome shotgun (WGS) entry which is preliminary data.</text>
</comment>
<proteinExistence type="predicted"/>
<organism evidence="1 2">
    <name type="scientific">Meloidogyne enterolobii</name>
    <name type="common">Root-knot nematode worm</name>
    <name type="synonym">Meloidogyne mayaguensis</name>
    <dbReference type="NCBI Taxonomy" id="390850"/>
    <lineage>
        <taxon>Eukaryota</taxon>
        <taxon>Metazoa</taxon>
        <taxon>Ecdysozoa</taxon>
        <taxon>Nematoda</taxon>
        <taxon>Chromadorea</taxon>
        <taxon>Rhabditida</taxon>
        <taxon>Tylenchina</taxon>
        <taxon>Tylenchomorpha</taxon>
        <taxon>Tylenchoidea</taxon>
        <taxon>Meloidogynidae</taxon>
        <taxon>Meloidogyninae</taxon>
        <taxon>Meloidogyne</taxon>
    </lineage>
</organism>
<keyword evidence="2" id="KW-1185">Reference proteome</keyword>
<reference evidence="1" key="1">
    <citation type="submission" date="2023-11" db="EMBL/GenBank/DDBJ databases">
        <authorList>
            <person name="Poullet M."/>
        </authorList>
    </citation>
    <scope>NUCLEOTIDE SEQUENCE</scope>
    <source>
        <strain evidence="1">E1834</strain>
    </source>
</reference>
<evidence type="ECO:0000313" key="2">
    <source>
        <dbReference type="Proteomes" id="UP001497535"/>
    </source>
</evidence>
<name>A0ACB0YQ32_MELEN</name>
<dbReference type="EMBL" id="CAVMJV010000016">
    <property type="protein sequence ID" value="CAK5056712.1"/>
    <property type="molecule type" value="Genomic_DNA"/>
</dbReference>
<accession>A0ACB0YQ32</accession>
<gene>
    <name evidence="1" type="ORF">MENTE1834_LOCUS14985</name>
</gene>